<reference evidence="2" key="2">
    <citation type="submission" date="2025-08" db="UniProtKB">
        <authorList>
            <consortium name="RefSeq"/>
        </authorList>
    </citation>
    <scope>IDENTIFICATION</scope>
    <source>
        <tissue evidence="2">Leaf</tissue>
    </source>
</reference>
<accession>A0AC58SJZ1</accession>
<reference evidence="1" key="1">
    <citation type="journal article" date="2014" name="Nat. Commun.">
        <title>The tobacco genome sequence and its comparison with those of tomato and potato.</title>
        <authorList>
            <person name="Sierro N."/>
            <person name="Battey J.N."/>
            <person name="Ouadi S."/>
            <person name="Bakaher N."/>
            <person name="Bovet L."/>
            <person name="Willig A."/>
            <person name="Goepfert S."/>
            <person name="Peitsch M.C."/>
            <person name="Ivanov N.V."/>
        </authorList>
    </citation>
    <scope>NUCLEOTIDE SEQUENCE [LARGE SCALE GENOMIC DNA]</scope>
</reference>
<keyword evidence="1" id="KW-1185">Reference proteome</keyword>
<evidence type="ECO:0000313" key="2">
    <source>
        <dbReference type="RefSeq" id="XP_075085296.1"/>
    </source>
</evidence>
<evidence type="ECO:0000313" key="1">
    <source>
        <dbReference type="Proteomes" id="UP000790787"/>
    </source>
</evidence>
<dbReference type="Proteomes" id="UP000790787">
    <property type="component" value="Chromosome 14"/>
</dbReference>
<sequence length="889" mass="101049">MADVALKFVVENLVPLIKETWELIGGAPEDCARLVDELDELKAFLDDAARYRQSNSKQWSQFVHKVQVIVYQAEGLVDKLLVQVKLHQDKNIFKQFFDANYAISVRELAKNIKVALEQVKKIRQENPEAFQKKPMLDDQPEIVAPRPQDTLLEENEVVGFDEEAKTVIKRLAEGRNELDVIPVVGLAGLGKTTLAIKIYKDPKVTYEFFNSIWVYVGPQEYKPKEIFLRILEGFTKRTAEHQNMSVNELTSKIQESMSKGGKCLIVLDDVWHPDVVKSVRSVFPKNSKGHKIMITTRDASIGRYANANPHMLKFLEDKESFQLLENRVFIGTSSKRCPEELIAHRESIAKQCSGLPLAVVVIAGALKGHTSERVWQMVKDNVGKHLINKDDPQSCLKYVEMSYGHLPEDMKACFLYCGAFPQGFEIPAWKLIRLWISEGLINSNLDSKPEDIAEFYLNELVNRNLLIVMQKRADGQVKTCRLHDMLHQFCKMQNGGLFQEVCEKTDQPGLVIPDLDTCRRLCIKFSLLKAFLSKGPSAEHVRSFLCFSPKQKESEKLSNSRLLLKAFPLVRVLDVESLEFSFSKDFKELHHLRYIAISGDFSALPTFFGKFWYLQTLILNNSTKASTMEIKADIWNMLQLRHLHTNVPAKLPSPATQTTDESSRLQTLSKVAPESCTEDVLARACNLRKVSIQGQMAEFFEANNGGFNNFQKLKSLEQLKLLNDVGSSMSKVLQLPQAFLGFLHRLHKLTLSNTRFVWSDANKLGQLECLQVLKLKENAFCGTAWDSVGFTKLKVLWIERATDLETWKASNCSFQRLKYLVLISCDKLEAVPFEFAGVNSLQEMTLNNTKKANKSAKAIEGRKIEIQELKLKFKLTIFPPEAVDCNTAQ</sequence>
<name>A0AC58SJZ1_TOBAC</name>
<gene>
    <name evidence="2" type="primary">LOC142168654</name>
</gene>
<protein>
    <submittedName>
        <fullName evidence="2">Late blight resistance protein homolog R1A-3</fullName>
    </submittedName>
</protein>
<organism evidence="1 2">
    <name type="scientific">Nicotiana tabacum</name>
    <name type="common">Common tobacco</name>
    <dbReference type="NCBI Taxonomy" id="4097"/>
    <lineage>
        <taxon>Eukaryota</taxon>
        <taxon>Viridiplantae</taxon>
        <taxon>Streptophyta</taxon>
        <taxon>Embryophyta</taxon>
        <taxon>Tracheophyta</taxon>
        <taxon>Spermatophyta</taxon>
        <taxon>Magnoliopsida</taxon>
        <taxon>eudicotyledons</taxon>
        <taxon>Gunneridae</taxon>
        <taxon>Pentapetalae</taxon>
        <taxon>asterids</taxon>
        <taxon>lamiids</taxon>
        <taxon>Solanales</taxon>
        <taxon>Solanaceae</taxon>
        <taxon>Nicotianoideae</taxon>
        <taxon>Nicotianeae</taxon>
        <taxon>Nicotiana</taxon>
    </lineage>
</organism>
<proteinExistence type="predicted"/>
<dbReference type="RefSeq" id="XP_075085296.1">
    <property type="nucleotide sequence ID" value="XM_075229195.1"/>
</dbReference>